<dbReference type="AlphaFoldDB" id="A0A0B0MWH6"/>
<evidence type="ECO:0000313" key="1">
    <source>
        <dbReference type="EMBL" id="KHG04717.1"/>
    </source>
</evidence>
<protein>
    <submittedName>
        <fullName evidence="1">Uncharacterized protein</fullName>
    </submittedName>
</protein>
<comment type="caution">
    <text evidence="1">The sequence shown here is derived from an EMBL/GenBank/DDBJ whole genome shotgun (WGS) entry which is preliminary data.</text>
</comment>
<dbReference type="EMBL" id="JRRC01417182">
    <property type="protein sequence ID" value="KHG04717.1"/>
    <property type="molecule type" value="Genomic_DNA"/>
</dbReference>
<gene>
    <name evidence="1" type="ORF">F383_28771</name>
</gene>
<keyword evidence="2" id="KW-1185">Reference proteome</keyword>
<dbReference type="Proteomes" id="UP000032142">
    <property type="component" value="Unassembled WGS sequence"/>
</dbReference>
<reference evidence="2" key="1">
    <citation type="submission" date="2014-09" db="EMBL/GenBank/DDBJ databases">
        <authorList>
            <person name="Mudge J."/>
            <person name="Ramaraj T."/>
            <person name="Lindquist I.E."/>
            <person name="Bharti A.K."/>
            <person name="Sundararajan A."/>
            <person name="Cameron C.T."/>
            <person name="Woodward J.E."/>
            <person name="May G.D."/>
            <person name="Brubaker C."/>
            <person name="Broadhvest J."/>
            <person name="Wilkins T.A."/>
        </authorList>
    </citation>
    <scope>NUCLEOTIDE SEQUENCE</scope>
    <source>
        <strain evidence="2">cv. AKA8401</strain>
    </source>
</reference>
<proteinExistence type="predicted"/>
<organism evidence="1 2">
    <name type="scientific">Gossypium arboreum</name>
    <name type="common">Tree cotton</name>
    <name type="synonym">Gossypium nanking</name>
    <dbReference type="NCBI Taxonomy" id="29729"/>
    <lineage>
        <taxon>Eukaryota</taxon>
        <taxon>Viridiplantae</taxon>
        <taxon>Streptophyta</taxon>
        <taxon>Embryophyta</taxon>
        <taxon>Tracheophyta</taxon>
        <taxon>Spermatophyta</taxon>
        <taxon>Magnoliopsida</taxon>
        <taxon>eudicotyledons</taxon>
        <taxon>Gunneridae</taxon>
        <taxon>Pentapetalae</taxon>
        <taxon>rosids</taxon>
        <taxon>malvids</taxon>
        <taxon>Malvales</taxon>
        <taxon>Malvaceae</taxon>
        <taxon>Malvoideae</taxon>
        <taxon>Gossypium</taxon>
    </lineage>
</organism>
<sequence>MLSGRRCANDGRILPTEAATIEICMRSVRSIGMESYGEETTSGEAVSG</sequence>
<evidence type="ECO:0000313" key="2">
    <source>
        <dbReference type="Proteomes" id="UP000032142"/>
    </source>
</evidence>
<accession>A0A0B0MWH6</accession>
<name>A0A0B0MWH6_GOSAR</name>